<feature type="domain" description="PLD phosphodiesterase" evidence="2">
    <location>
        <begin position="336"/>
        <end position="363"/>
    </location>
</feature>
<keyword evidence="1" id="KW-1133">Transmembrane helix</keyword>
<proteinExistence type="predicted"/>
<evidence type="ECO:0000259" key="2">
    <source>
        <dbReference type="PROSITE" id="PS50035"/>
    </source>
</evidence>
<dbReference type="CDD" id="cd09110">
    <property type="entry name" value="PLDc_CLS_1"/>
    <property type="match status" value="1"/>
</dbReference>
<dbReference type="CDD" id="cd09159">
    <property type="entry name" value="PLDc_ybhO_like_2"/>
    <property type="match status" value="1"/>
</dbReference>
<dbReference type="Pfam" id="PF13091">
    <property type="entry name" value="PLDc_2"/>
    <property type="match status" value="2"/>
</dbReference>
<organism evidence="3 4">
    <name type="scientific">Crocosphaera chwakensis CCY0110</name>
    <dbReference type="NCBI Taxonomy" id="391612"/>
    <lineage>
        <taxon>Bacteria</taxon>
        <taxon>Bacillati</taxon>
        <taxon>Cyanobacteriota</taxon>
        <taxon>Cyanophyceae</taxon>
        <taxon>Oscillatoriophycideae</taxon>
        <taxon>Chroococcales</taxon>
        <taxon>Aphanothecaceae</taxon>
        <taxon>Crocosphaera</taxon>
        <taxon>Crocosphaera chwakensis</taxon>
    </lineage>
</organism>
<dbReference type="PROSITE" id="PS50035">
    <property type="entry name" value="PLD"/>
    <property type="match status" value="2"/>
</dbReference>
<sequence length="423" mass="49258">MVIIIQILCIIIIVILVSLYLQGYFQPEKNYYFENFPPSDSEYFGLTVANFSDSFIVSGNIINFWVGANEIYSARLKAIEKAEEFIQLETYIMTPGNRADEFAQAIINKAKTGVKVQLVVDNYGVKSMPDSYWNNFKKEGIEVWKFNKFQWRNPLKNLRRNHRKLLIVDNKIALIGGAGISDRWDGWPEIGDQEPWLDYEIAIEGNVLTRLSGFFWQHWLDTKGVINFVDIPSQQKEENLPKILVTANDYPSYKDSSIRSLFQTLILGSTQRLWIATPYFLPNSNSCRMLRDAKARGVDVKILTMGKHCDKPFVRKVARERYDKLFKGEIPIYEYQPSMIHAKMILVDDQWVSFGSANFDPRSFFQNDELNLSLKNSDFAAQVEAFFIKAFEKSHLITLKEWHKRPLGDRLIGSFWLLFYWQL</sequence>
<gene>
    <name evidence="3" type="ORF">CY0110_21320</name>
</gene>
<keyword evidence="4" id="KW-1185">Reference proteome</keyword>
<dbReference type="InterPro" id="IPR025202">
    <property type="entry name" value="PLD-like_dom"/>
</dbReference>
<name>A3IRG8_9CHRO</name>
<dbReference type="PANTHER" id="PTHR21248">
    <property type="entry name" value="CARDIOLIPIN SYNTHASE"/>
    <property type="match status" value="1"/>
</dbReference>
<dbReference type="GO" id="GO:0032049">
    <property type="term" value="P:cardiolipin biosynthetic process"/>
    <property type="evidence" value="ECO:0007669"/>
    <property type="project" value="UniProtKB-ARBA"/>
</dbReference>
<dbReference type="eggNOG" id="COG1502">
    <property type="taxonomic scope" value="Bacteria"/>
</dbReference>
<evidence type="ECO:0000313" key="3">
    <source>
        <dbReference type="EMBL" id="EAZ90970.1"/>
    </source>
</evidence>
<keyword evidence="1" id="KW-0472">Membrane</keyword>
<feature type="domain" description="PLD phosphodiesterase" evidence="2">
    <location>
        <begin position="157"/>
        <end position="184"/>
    </location>
</feature>
<dbReference type="Gene3D" id="3.30.870.10">
    <property type="entry name" value="Endonuclease Chain A"/>
    <property type="match status" value="2"/>
</dbReference>
<dbReference type="PANTHER" id="PTHR21248:SF22">
    <property type="entry name" value="PHOSPHOLIPASE D"/>
    <property type="match status" value="1"/>
</dbReference>
<feature type="transmembrane region" description="Helical" evidence="1">
    <location>
        <begin position="7"/>
        <end position="25"/>
    </location>
</feature>
<reference evidence="3 4" key="1">
    <citation type="submission" date="2007-03" db="EMBL/GenBank/DDBJ databases">
        <authorList>
            <person name="Stal L."/>
            <person name="Ferriera S."/>
            <person name="Johnson J."/>
            <person name="Kravitz S."/>
            <person name="Beeson K."/>
            <person name="Sutton G."/>
            <person name="Rogers Y.-H."/>
            <person name="Friedman R."/>
            <person name="Frazier M."/>
            <person name="Venter J.C."/>
        </authorList>
    </citation>
    <scope>NUCLEOTIDE SEQUENCE [LARGE SCALE GENOMIC DNA]</scope>
    <source>
        <strain evidence="3 4">CCY0110</strain>
    </source>
</reference>
<dbReference type="Proteomes" id="UP000003781">
    <property type="component" value="Unassembled WGS sequence"/>
</dbReference>
<accession>A3IRG8</accession>
<dbReference type="SMART" id="SM00155">
    <property type="entry name" value="PLDc"/>
    <property type="match status" value="2"/>
</dbReference>
<dbReference type="RefSeq" id="WP_008275975.1">
    <property type="nucleotide sequence ID" value="NZ_AAXW01000018.1"/>
</dbReference>
<keyword evidence="1" id="KW-0812">Transmembrane</keyword>
<evidence type="ECO:0000313" key="4">
    <source>
        <dbReference type="Proteomes" id="UP000003781"/>
    </source>
</evidence>
<evidence type="ECO:0000256" key="1">
    <source>
        <dbReference type="SAM" id="Phobius"/>
    </source>
</evidence>
<dbReference type="InterPro" id="IPR001736">
    <property type="entry name" value="PLipase_D/transphosphatidylase"/>
</dbReference>
<dbReference type="EMBL" id="AAXW01000018">
    <property type="protein sequence ID" value="EAZ90970.1"/>
    <property type="molecule type" value="Genomic_DNA"/>
</dbReference>
<dbReference type="SUPFAM" id="SSF56024">
    <property type="entry name" value="Phospholipase D/nuclease"/>
    <property type="match status" value="2"/>
</dbReference>
<dbReference type="AlphaFoldDB" id="A3IRG8"/>
<comment type="caution">
    <text evidence="3">The sequence shown here is derived from an EMBL/GenBank/DDBJ whole genome shotgun (WGS) entry which is preliminary data.</text>
</comment>
<dbReference type="GO" id="GO:0030572">
    <property type="term" value="F:phosphatidyltransferase activity"/>
    <property type="evidence" value="ECO:0007669"/>
    <property type="project" value="UniProtKB-ARBA"/>
</dbReference>
<protein>
    <submittedName>
        <fullName evidence="3">Phospholipase D/Transphosphatidylase</fullName>
    </submittedName>
</protein>